<sequence>MVLSQWHMSTVNQIQWYCGSKNKNLECHYCGKPGHIKKYYYKWKRKNKHENSKHEKNDDGKQNDQVATVTSEDFFILYDDDVVNVASQETSWVIDSGASIHATSRNDLFTCYAASDFGTIKIGNDDLMMRAIAILLVMINGSSLGVPWLWLDDPVEKKLARSRDVVFMKDQTIQDVEKTEKVVP</sequence>
<keyword evidence="2" id="KW-1185">Reference proteome</keyword>
<comment type="caution">
    <text evidence="1">The sequence shown here is derived from an EMBL/GenBank/DDBJ whole genome shotgun (WGS) entry which is preliminary data.</text>
</comment>
<dbReference type="EMBL" id="CM047748">
    <property type="protein sequence ID" value="KAJ0014179.1"/>
    <property type="molecule type" value="Genomic_DNA"/>
</dbReference>
<accession>A0ACC0XCH4</accession>
<gene>
    <name evidence="1" type="ORF">Pint_20648</name>
</gene>
<evidence type="ECO:0000313" key="2">
    <source>
        <dbReference type="Proteomes" id="UP001163603"/>
    </source>
</evidence>
<reference evidence="2" key="1">
    <citation type="journal article" date="2023" name="G3 (Bethesda)">
        <title>Genome assembly and association tests identify interacting loci associated with vigor, precocity, and sex in interspecific pistachio rootstocks.</title>
        <authorList>
            <person name="Palmer W."/>
            <person name="Jacygrad E."/>
            <person name="Sagayaradj S."/>
            <person name="Cavanaugh K."/>
            <person name="Han R."/>
            <person name="Bertier L."/>
            <person name="Beede B."/>
            <person name="Kafkas S."/>
            <person name="Golino D."/>
            <person name="Preece J."/>
            <person name="Michelmore R."/>
        </authorList>
    </citation>
    <scope>NUCLEOTIDE SEQUENCE [LARGE SCALE GENOMIC DNA]</scope>
</reference>
<name>A0ACC0XCH4_9ROSI</name>
<organism evidence="1 2">
    <name type="scientific">Pistacia integerrima</name>
    <dbReference type="NCBI Taxonomy" id="434235"/>
    <lineage>
        <taxon>Eukaryota</taxon>
        <taxon>Viridiplantae</taxon>
        <taxon>Streptophyta</taxon>
        <taxon>Embryophyta</taxon>
        <taxon>Tracheophyta</taxon>
        <taxon>Spermatophyta</taxon>
        <taxon>Magnoliopsida</taxon>
        <taxon>eudicotyledons</taxon>
        <taxon>Gunneridae</taxon>
        <taxon>Pentapetalae</taxon>
        <taxon>rosids</taxon>
        <taxon>malvids</taxon>
        <taxon>Sapindales</taxon>
        <taxon>Anacardiaceae</taxon>
        <taxon>Pistacia</taxon>
    </lineage>
</organism>
<dbReference type="Proteomes" id="UP001163603">
    <property type="component" value="Chromosome 13"/>
</dbReference>
<evidence type="ECO:0000313" key="1">
    <source>
        <dbReference type="EMBL" id="KAJ0014179.1"/>
    </source>
</evidence>
<protein>
    <submittedName>
        <fullName evidence="1">Uncharacterized protein</fullName>
    </submittedName>
</protein>
<proteinExistence type="predicted"/>